<organism evidence="14 15">
    <name type="scientific">Oleoguttula mirabilis</name>
    <dbReference type="NCBI Taxonomy" id="1507867"/>
    <lineage>
        <taxon>Eukaryota</taxon>
        <taxon>Fungi</taxon>
        <taxon>Dikarya</taxon>
        <taxon>Ascomycota</taxon>
        <taxon>Pezizomycotina</taxon>
        <taxon>Dothideomycetes</taxon>
        <taxon>Dothideomycetidae</taxon>
        <taxon>Mycosphaerellales</taxon>
        <taxon>Teratosphaeriaceae</taxon>
        <taxon>Oleoguttula</taxon>
    </lineage>
</organism>
<dbReference type="Proteomes" id="UP001324427">
    <property type="component" value="Unassembled WGS sequence"/>
</dbReference>
<evidence type="ECO:0000256" key="11">
    <source>
        <dbReference type="ARBA" id="ARBA00023128"/>
    </source>
</evidence>
<dbReference type="NCBIfam" id="TIGR03421">
    <property type="entry name" value="FeS_CyaY"/>
    <property type="match status" value="1"/>
</dbReference>
<name>A0AAV9JQZ8_9PEZI</name>
<evidence type="ECO:0000313" key="14">
    <source>
        <dbReference type="EMBL" id="KAK4548042.1"/>
    </source>
</evidence>
<dbReference type="SMART" id="SM01219">
    <property type="entry name" value="Frataxin_Cyay"/>
    <property type="match status" value="1"/>
</dbReference>
<dbReference type="GO" id="GO:0016226">
    <property type="term" value="P:iron-sulfur cluster assembly"/>
    <property type="evidence" value="ECO:0007669"/>
    <property type="project" value="InterPro"/>
</dbReference>
<sequence length="216" mass="23836">MAAPSATRILRHASRTASRGLTRRYQTTQTPAIARPSAVRTSIASQARCFSISARRPAGLMPDTAEPQPPASEPHDHKITSPTEVNDEEYHEHADRYMERLNEKAEALQESRADVEVEYSAGVMSITLPPNGVYIINKQPPNKQIWFASPLSGPKRFDWVVAGESMHQKQGGGAGDWIYLRDGTSMTDLLRREVGISLDIDGEAEAIKKISLDPSE</sequence>
<dbReference type="PROSITE" id="PS50810">
    <property type="entry name" value="FRATAXIN_2"/>
    <property type="match status" value="1"/>
</dbReference>
<comment type="subcellular location">
    <subcellularLocation>
        <location evidence="1">Mitochondrion</location>
    </subcellularLocation>
</comment>
<dbReference type="InterPro" id="IPR002908">
    <property type="entry name" value="Frataxin/CyaY"/>
</dbReference>
<evidence type="ECO:0000256" key="1">
    <source>
        <dbReference type="ARBA" id="ARBA00004173"/>
    </source>
</evidence>
<evidence type="ECO:0000256" key="3">
    <source>
        <dbReference type="ARBA" id="ARBA00013107"/>
    </source>
</evidence>
<keyword evidence="7" id="KW-0809">Transit peptide</keyword>
<dbReference type="NCBIfam" id="TIGR03422">
    <property type="entry name" value="mito_frataxin"/>
    <property type="match status" value="1"/>
</dbReference>
<comment type="similarity">
    <text evidence="2">Belongs to the frataxin family.</text>
</comment>
<evidence type="ECO:0000313" key="15">
    <source>
        <dbReference type="Proteomes" id="UP001324427"/>
    </source>
</evidence>
<dbReference type="GO" id="GO:0006879">
    <property type="term" value="P:intracellular iron ion homeostasis"/>
    <property type="evidence" value="ECO:0007669"/>
    <property type="project" value="UniProtKB-KW"/>
</dbReference>
<evidence type="ECO:0000256" key="13">
    <source>
        <dbReference type="SAM" id="MobiDB-lite"/>
    </source>
</evidence>
<keyword evidence="8" id="KW-0560">Oxidoreductase</keyword>
<protein>
    <recommendedName>
        <fullName evidence="3">ferroxidase</fullName>
        <ecNumber evidence="3">1.16.3.1</ecNumber>
    </recommendedName>
</protein>
<dbReference type="GO" id="GO:0034986">
    <property type="term" value="F:iron chaperone activity"/>
    <property type="evidence" value="ECO:0007669"/>
    <property type="project" value="TreeGrafter"/>
</dbReference>
<dbReference type="GO" id="GO:0051537">
    <property type="term" value="F:2 iron, 2 sulfur cluster binding"/>
    <property type="evidence" value="ECO:0007669"/>
    <property type="project" value="TreeGrafter"/>
</dbReference>
<dbReference type="InterPro" id="IPR017789">
    <property type="entry name" value="Frataxin"/>
</dbReference>
<evidence type="ECO:0000256" key="8">
    <source>
        <dbReference type="ARBA" id="ARBA00023002"/>
    </source>
</evidence>
<dbReference type="GO" id="GO:0005739">
    <property type="term" value="C:mitochondrion"/>
    <property type="evidence" value="ECO:0007669"/>
    <property type="project" value="UniProtKB-SubCell"/>
</dbReference>
<reference evidence="14 15" key="1">
    <citation type="submission" date="2021-11" db="EMBL/GenBank/DDBJ databases">
        <title>Black yeast isolated from Biological Soil Crust.</title>
        <authorList>
            <person name="Kurbessoian T."/>
        </authorList>
    </citation>
    <scope>NUCLEOTIDE SEQUENCE [LARGE SCALE GENOMIC DNA]</scope>
    <source>
        <strain evidence="14 15">CCFEE 5522</strain>
    </source>
</reference>
<feature type="compositionally biased region" description="Polar residues" evidence="13">
    <location>
        <begin position="15"/>
        <end position="31"/>
    </location>
</feature>
<comment type="caution">
    <text evidence="14">The sequence shown here is derived from an EMBL/GenBank/DDBJ whole genome shotgun (WGS) entry which is preliminary data.</text>
</comment>
<feature type="region of interest" description="Disordered" evidence="13">
    <location>
        <begin position="1"/>
        <end position="32"/>
    </location>
</feature>
<keyword evidence="4" id="KW-0409">Iron storage</keyword>
<evidence type="ECO:0000256" key="2">
    <source>
        <dbReference type="ARBA" id="ARBA00008183"/>
    </source>
</evidence>
<gene>
    <name evidence="14" type="ORF">LTR36_010762</name>
</gene>
<proteinExistence type="inferred from homology"/>
<dbReference type="GO" id="GO:0006826">
    <property type="term" value="P:iron ion transport"/>
    <property type="evidence" value="ECO:0007669"/>
    <property type="project" value="UniProtKB-KW"/>
</dbReference>
<accession>A0AAV9JQZ8</accession>
<dbReference type="AlphaFoldDB" id="A0AAV9JQZ8"/>
<dbReference type="PANTHER" id="PTHR16821:SF2">
    <property type="entry name" value="FRATAXIN, MITOCHONDRIAL"/>
    <property type="match status" value="1"/>
</dbReference>
<keyword evidence="15" id="KW-1185">Reference proteome</keyword>
<dbReference type="SUPFAM" id="SSF55387">
    <property type="entry name" value="Frataxin/Nqo15-like"/>
    <property type="match status" value="1"/>
</dbReference>
<dbReference type="GO" id="GO:0008198">
    <property type="term" value="F:ferrous iron binding"/>
    <property type="evidence" value="ECO:0007669"/>
    <property type="project" value="TreeGrafter"/>
</dbReference>
<dbReference type="EC" id="1.16.3.1" evidence="3"/>
<dbReference type="PANTHER" id="PTHR16821">
    <property type="entry name" value="FRATAXIN"/>
    <property type="match status" value="1"/>
</dbReference>
<comment type="catalytic activity">
    <reaction evidence="12">
        <text>4 Fe(2+) + O2 + 4 H(+) = 4 Fe(3+) + 2 H2O</text>
        <dbReference type="Rhea" id="RHEA:11148"/>
        <dbReference type="ChEBI" id="CHEBI:15377"/>
        <dbReference type="ChEBI" id="CHEBI:15378"/>
        <dbReference type="ChEBI" id="CHEBI:15379"/>
        <dbReference type="ChEBI" id="CHEBI:29033"/>
        <dbReference type="ChEBI" id="CHEBI:29034"/>
        <dbReference type="EC" id="1.16.3.1"/>
    </reaction>
</comment>
<dbReference type="EMBL" id="JAVFHQ010000009">
    <property type="protein sequence ID" value="KAK4548042.1"/>
    <property type="molecule type" value="Genomic_DNA"/>
</dbReference>
<evidence type="ECO:0000256" key="5">
    <source>
        <dbReference type="ARBA" id="ARBA00022448"/>
    </source>
</evidence>
<dbReference type="InterPro" id="IPR020895">
    <property type="entry name" value="Frataxin_CS"/>
</dbReference>
<evidence type="ECO:0000256" key="9">
    <source>
        <dbReference type="ARBA" id="ARBA00023004"/>
    </source>
</evidence>
<dbReference type="GO" id="GO:0004322">
    <property type="term" value="F:ferroxidase activity"/>
    <property type="evidence" value="ECO:0007669"/>
    <property type="project" value="UniProtKB-EC"/>
</dbReference>
<keyword evidence="9" id="KW-0408">Iron</keyword>
<dbReference type="FunFam" id="3.30.920.10:FF:000004">
    <property type="entry name" value="Mitochondrial chaperone Frataxin"/>
    <property type="match status" value="1"/>
</dbReference>
<keyword evidence="6" id="KW-0410">Iron transport</keyword>
<evidence type="ECO:0000256" key="10">
    <source>
        <dbReference type="ARBA" id="ARBA00023065"/>
    </source>
</evidence>
<dbReference type="Pfam" id="PF01491">
    <property type="entry name" value="Frataxin_Cyay"/>
    <property type="match status" value="1"/>
</dbReference>
<keyword evidence="10" id="KW-0406">Ion transport</keyword>
<dbReference type="InterPro" id="IPR036524">
    <property type="entry name" value="Frataxin/CyaY_sf"/>
</dbReference>
<evidence type="ECO:0000256" key="12">
    <source>
        <dbReference type="ARBA" id="ARBA00047990"/>
    </source>
</evidence>
<dbReference type="Gene3D" id="3.30.920.10">
    <property type="entry name" value="Frataxin/CyaY"/>
    <property type="match status" value="1"/>
</dbReference>
<evidence type="ECO:0000256" key="4">
    <source>
        <dbReference type="ARBA" id="ARBA00022434"/>
    </source>
</evidence>
<keyword evidence="5" id="KW-0813">Transport</keyword>
<feature type="region of interest" description="Disordered" evidence="13">
    <location>
        <begin position="57"/>
        <end position="92"/>
    </location>
</feature>
<dbReference type="PROSITE" id="PS01344">
    <property type="entry name" value="FRATAXIN_1"/>
    <property type="match status" value="1"/>
</dbReference>
<dbReference type="GO" id="GO:0008199">
    <property type="term" value="F:ferric iron binding"/>
    <property type="evidence" value="ECO:0007669"/>
    <property type="project" value="InterPro"/>
</dbReference>
<evidence type="ECO:0000256" key="7">
    <source>
        <dbReference type="ARBA" id="ARBA00022946"/>
    </source>
</evidence>
<keyword evidence="11" id="KW-0496">Mitochondrion</keyword>
<evidence type="ECO:0000256" key="6">
    <source>
        <dbReference type="ARBA" id="ARBA00022496"/>
    </source>
</evidence>